<dbReference type="InterPro" id="IPR054265">
    <property type="entry name" value="DUF6996"/>
</dbReference>
<keyword evidence="4" id="KW-0255">Endonuclease</keyword>
<proteinExistence type="predicted"/>
<feature type="domain" description="DUF6996" evidence="1">
    <location>
        <begin position="7"/>
        <end position="75"/>
    </location>
</feature>
<name>A0AB74U3I7_9LACT</name>
<feature type="domain" description="DUF6997" evidence="2">
    <location>
        <begin position="77"/>
        <end position="251"/>
    </location>
</feature>
<evidence type="ECO:0000259" key="1">
    <source>
        <dbReference type="Pfam" id="PF22515"/>
    </source>
</evidence>
<dbReference type="RefSeq" id="WP_347301445.1">
    <property type="nucleotide sequence ID" value="NZ_CP142435.1"/>
</dbReference>
<dbReference type="GO" id="GO:0004519">
    <property type="term" value="F:endonuclease activity"/>
    <property type="evidence" value="ECO:0007669"/>
    <property type="project" value="UniProtKB-KW"/>
</dbReference>
<protein>
    <submittedName>
        <fullName evidence="4">Type II restriction endonuclease</fullName>
    </submittedName>
</protein>
<reference evidence="4" key="1">
    <citation type="submission" date="2023-12" db="EMBL/GenBank/DDBJ databases">
        <title>Dolosigranulum savutii sp. nov. isolated from human upper respiratory samples collected in Botswana.</title>
        <authorList>
            <person name="Kelly M.S."/>
        </authorList>
    </citation>
    <scope>NUCLEOTIDE SEQUENCE</scope>
    <source>
        <strain evidence="4">MSK294</strain>
    </source>
</reference>
<dbReference type="Pfam" id="PF22515">
    <property type="entry name" value="DUF6996"/>
    <property type="match status" value="1"/>
</dbReference>
<gene>
    <name evidence="4" type="ORF">VUQ06_00430</name>
</gene>
<evidence type="ECO:0000259" key="2">
    <source>
        <dbReference type="Pfam" id="PF22518"/>
    </source>
</evidence>
<feature type="domain" description="DUF7226" evidence="3">
    <location>
        <begin position="292"/>
        <end position="439"/>
    </location>
</feature>
<keyword evidence="4" id="KW-0378">Hydrolase</keyword>
<sequence>MVKLNINDAWEKILKEYDVLDKIYSKGFFNITAQQIKEFKEPRLMAKFDSSESLPSILKKHKINILPTSRGSYILSDFELYKKLPELTERVTKMKKVEIPKFETIDKKNINSESNAINVLMLSNLLDDFLNEDNLSSTFGGRMGTDKFDFFVNRSSNNPLNVYVEKAQCEIDAGMESANSVVILEAKNVVHPDFHVRQLYYPYRLWEKKVTKPIRLVFSIYTNQIFRLLEYKFNELNNYSSIQLVREKNYSLYDTEINKNDLGRVYKRTKVKTDDNQVKANVPFIQADSFDRVISLLEILQNNDETSESIAEIMQFDKRQSDYYYNAGKYLGLFKKIYLTDESDRKIVGIKLTSLGKEVVEMEYKDRQLKLVGLILEHKIFNDLFNEFFDKFYNTGQLPDFDEEHIKDKMRKYNVCNDRVIKRRSRSVQAWIKWIFSLTKIEMV</sequence>
<organism evidence="4">
    <name type="scientific">Dolosigranulum savutiense</name>
    <dbReference type="NCBI Taxonomy" id="3110288"/>
    <lineage>
        <taxon>Bacteria</taxon>
        <taxon>Bacillati</taxon>
        <taxon>Bacillota</taxon>
        <taxon>Bacilli</taxon>
        <taxon>Lactobacillales</taxon>
        <taxon>Carnobacteriaceae</taxon>
        <taxon>Dolosigranulum</taxon>
    </lineage>
</organism>
<dbReference type="InterPro" id="IPR055650">
    <property type="entry name" value="DUF7226"/>
</dbReference>
<keyword evidence="4" id="KW-0540">Nuclease</keyword>
<dbReference type="EMBL" id="CP142435">
    <property type="protein sequence ID" value="XBC49720.1"/>
    <property type="molecule type" value="Genomic_DNA"/>
</dbReference>
<dbReference type="Pfam" id="PF23871">
    <property type="entry name" value="DUF7226"/>
    <property type="match status" value="1"/>
</dbReference>
<dbReference type="AlphaFoldDB" id="A0AB74U3I7"/>
<dbReference type="Pfam" id="PF22518">
    <property type="entry name" value="DUF6997"/>
    <property type="match status" value="1"/>
</dbReference>
<dbReference type="InterPro" id="IPR054266">
    <property type="entry name" value="DUF6997"/>
</dbReference>
<evidence type="ECO:0000259" key="3">
    <source>
        <dbReference type="Pfam" id="PF23871"/>
    </source>
</evidence>
<accession>A0AB74U3I7</accession>
<dbReference type="KEGG" id="dst:VUQ06_00430"/>
<evidence type="ECO:0000313" key="4">
    <source>
        <dbReference type="EMBL" id="XBC49720.1"/>
    </source>
</evidence>